<feature type="chain" id="PRO_5045150063" description="Lipoprotein" evidence="1">
    <location>
        <begin position="32"/>
        <end position="447"/>
    </location>
</feature>
<keyword evidence="1" id="KW-0732">Signal</keyword>
<evidence type="ECO:0000256" key="1">
    <source>
        <dbReference type="SAM" id="SignalP"/>
    </source>
</evidence>
<proteinExistence type="predicted"/>
<reference evidence="2" key="1">
    <citation type="submission" date="2022-06" db="EMBL/GenBank/DDBJ databases">
        <title>Ornithinimicrobium HY1793.</title>
        <authorList>
            <person name="Huang Y."/>
        </authorList>
    </citation>
    <scope>NUCLEOTIDE SEQUENCE</scope>
    <source>
        <strain evidence="2">HY1793</strain>
    </source>
</reference>
<name>A0ABY4YW86_9MICO</name>
<evidence type="ECO:0008006" key="4">
    <source>
        <dbReference type="Google" id="ProtNLM"/>
    </source>
</evidence>
<dbReference type="EMBL" id="CP099489">
    <property type="protein sequence ID" value="USQ80628.1"/>
    <property type="molecule type" value="Genomic_DNA"/>
</dbReference>
<dbReference type="RefSeq" id="WP_252594003.1">
    <property type="nucleotide sequence ID" value="NZ_CP099489.1"/>
</dbReference>
<sequence>MQTTRPLMALTALSVVLATSACGSISPGASAAEEFTEHFSSAYPDQVLEVVTTASDELPWVSGDMGGSLILADDTPPDTLAAIVEEVTTWEPDADADYDAVGVQANGLCLYGSDSQQEPKTHLRTKLYAEGLALQGTWRCPNWLRSYETTYRGELSQLMQDTETVRSLWGEEEGELRVVADISTPSGSVDHAWATLPQTLPDVLAAVGEDHPVKVFDLTDGDLRIAVQPTTELTDLQAVAEAAAGPDLTVQVMQGSLDSQQSERLDALAPLGDALRSLPGVENILVEQDRVTLSTRDLEAVRGIYDAAMEHPEFQDGLALRIRYDRLVPDADQLSFFYEHPSGSAGERLSVFEELAALRTVNRLWVADSRQEGGNLDVQVDFTRPLVDALPQVKEILPDGIRLKVAGADHRDSVTFTTARSLAEDDLRSLYEIPDLGAIAQAWNDAG</sequence>
<evidence type="ECO:0000313" key="3">
    <source>
        <dbReference type="Proteomes" id="UP001056455"/>
    </source>
</evidence>
<feature type="signal peptide" evidence="1">
    <location>
        <begin position="1"/>
        <end position="31"/>
    </location>
</feature>
<dbReference type="Proteomes" id="UP001056455">
    <property type="component" value="Chromosome"/>
</dbReference>
<gene>
    <name evidence="2" type="ORF">NF556_02915</name>
</gene>
<protein>
    <recommendedName>
        <fullName evidence="4">Lipoprotein</fullName>
    </recommendedName>
</protein>
<organism evidence="2 3">
    <name type="scientific">Ornithinimicrobium faecis</name>
    <dbReference type="NCBI Taxonomy" id="2934158"/>
    <lineage>
        <taxon>Bacteria</taxon>
        <taxon>Bacillati</taxon>
        <taxon>Actinomycetota</taxon>
        <taxon>Actinomycetes</taxon>
        <taxon>Micrococcales</taxon>
        <taxon>Ornithinimicrobiaceae</taxon>
        <taxon>Ornithinimicrobium</taxon>
    </lineage>
</organism>
<keyword evidence="3" id="KW-1185">Reference proteome</keyword>
<dbReference type="PROSITE" id="PS51257">
    <property type="entry name" value="PROKAR_LIPOPROTEIN"/>
    <property type="match status" value="1"/>
</dbReference>
<accession>A0ABY4YW86</accession>
<evidence type="ECO:0000313" key="2">
    <source>
        <dbReference type="EMBL" id="USQ80628.1"/>
    </source>
</evidence>